<keyword evidence="1" id="KW-0812">Transmembrane</keyword>
<keyword evidence="1" id="KW-1133">Transmembrane helix</keyword>
<dbReference type="Proteomes" id="UP000824088">
    <property type="component" value="Unassembled WGS sequence"/>
</dbReference>
<feature type="transmembrane region" description="Helical" evidence="1">
    <location>
        <begin position="40"/>
        <end position="61"/>
    </location>
</feature>
<sequence>VSAGLGFLVGDVTAVAGYAVYFGPMALISAVMWEKNVKWYVSYPVKIVFINGALAALYYGLQAIELLAPDVAAYFDYWAIALLGTVALLLVDLLMNYVYRTMRRLLAKVIRDRGVSEVTAEEIEKEDSEHPFDELDD</sequence>
<feature type="transmembrane region" description="Helical" evidence="1">
    <location>
        <begin position="12"/>
        <end position="33"/>
    </location>
</feature>
<accession>A0A9D1L2R6</accession>
<dbReference type="AlphaFoldDB" id="A0A9D1L2R6"/>
<feature type="transmembrane region" description="Helical" evidence="1">
    <location>
        <begin position="77"/>
        <end position="99"/>
    </location>
</feature>
<gene>
    <name evidence="2" type="ORF">IAD51_06980</name>
</gene>
<evidence type="ECO:0000313" key="3">
    <source>
        <dbReference type="Proteomes" id="UP000824088"/>
    </source>
</evidence>
<organism evidence="2 3">
    <name type="scientific">Candidatus Limadaptatus stercorigallinarum</name>
    <dbReference type="NCBI Taxonomy" id="2840845"/>
    <lineage>
        <taxon>Bacteria</taxon>
        <taxon>Bacillati</taxon>
        <taxon>Bacillota</taxon>
        <taxon>Clostridia</taxon>
        <taxon>Eubacteriales</taxon>
        <taxon>Candidatus Limadaptatus</taxon>
    </lineage>
</organism>
<dbReference type="EMBL" id="DVMN01000127">
    <property type="protein sequence ID" value="HIU21950.1"/>
    <property type="molecule type" value="Genomic_DNA"/>
</dbReference>
<feature type="non-terminal residue" evidence="2">
    <location>
        <position position="1"/>
    </location>
</feature>
<evidence type="ECO:0000256" key="1">
    <source>
        <dbReference type="SAM" id="Phobius"/>
    </source>
</evidence>
<comment type="caution">
    <text evidence="2">The sequence shown here is derived from an EMBL/GenBank/DDBJ whole genome shotgun (WGS) entry which is preliminary data.</text>
</comment>
<reference evidence="2" key="1">
    <citation type="submission" date="2020-10" db="EMBL/GenBank/DDBJ databases">
        <authorList>
            <person name="Gilroy R."/>
        </authorList>
    </citation>
    <scope>NUCLEOTIDE SEQUENCE</scope>
    <source>
        <strain evidence="2">1063</strain>
    </source>
</reference>
<keyword evidence="1" id="KW-0472">Membrane</keyword>
<evidence type="ECO:0000313" key="2">
    <source>
        <dbReference type="EMBL" id="HIU21950.1"/>
    </source>
</evidence>
<protein>
    <submittedName>
        <fullName evidence="2">Uncharacterized protein</fullName>
    </submittedName>
</protein>
<reference evidence="2" key="2">
    <citation type="journal article" date="2021" name="PeerJ">
        <title>Extensive microbial diversity within the chicken gut microbiome revealed by metagenomics and culture.</title>
        <authorList>
            <person name="Gilroy R."/>
            <person name="Ravi A."/>
            <person name="Getino M."/>
            <person name="Pursley I."/>
            <person name="Horton D.L."/>
            <person name="Alikhan N.F."/>
            <person name="Baker D."/>
            <person name="Gharbi K."/>
            <person name="Hall N."/>
            <person name="Watson M."/>
            <person name="Adriaenssens E.M."/>
            <person name="Foster-Nyarko E."/>
            <person name="Jarju S."/>
            <person name="Secka A."/>
            <person name="Antonio M."/>
            <person name="Oren A."/>
            <person name="Chaudhuri R.R."/>
            <person name="La Ragione R."/>
            <person name="Hildebrand F."/>
            <person name="Pallen M.J."/>
        </authorList>
    </citation>
    <scope>NUCLEOTIDE SEQUENCE</scope>
    <source>
        <strain evidence="2">1063</strain>
    </source>
</reference>
<name>A0A9D1L2R6_9FIRM</name>
<proteinExistence type="predicted"/>